<dbReference type="STRING" id="97972.A0A2V1DBH3"/>
<dbReference type="GO" id="GO:0030729">
    <property type="term" value="F:acetoacetate-CoA ligase activity"/>
    <property type="evidence" value="ECO:0007669"/>
    <property type="project" value="TreeGrafter"/>
</dbReference>
<dbReference type="OrthoDB" id="10253869at2759"/>
<feature type="non-terminal residue" evidence="1">
    <location>
        <position position="83"/>
    </location>
</feature>
<evidence type="ECO:0000313" key="1">
    <source>
        <dbReference type="EMBL" id="PVH95460.1"/>
    </source>
</evidence>
<dbReference type="SUPFAM" id="SSF56801">
    <property type="entry name" value="Acetyl-CoA synthetase-like"/>
    <property type="match status" value="1"/>
</dbReference>
<evidence type="ECO:0008006" key="3">
    <source>
        <dbReference type="Google" id="ProtNLM"/>
    </source>
</evidence>
<feature type="non-terminal residue" evidence="1">
    <location>
        <position position="1"/>
    </location>
</feature>
<dbReference type="Gene3D" id="3.30.300.30">
    <property type="match status" value="1"/>
</dbReference>
<name>A0A2V1DBH3_9PLEO</name>
<reference evidence="1 2" key="1">
    <citation type="journal article" date="2018" name="Sci. Rep.">
        <title>Comparative genomics provides insights into the lifestyle and reveals functional heterogeneity of dark septate endophytic fungi.</title>
        <authorList>
            <person name="Knapp D.G."/>
            <person name="Nemeth J.B."/>
            <person name="Barry K."/>
            <person name="Hainaut M."/>
            <person name="Henrissat B."/>
            <person name="Johnson J."/>
            <person name="Kuo A."/>
            <person name="Lim J.H.P."/>
            <person name="Lipzen A."/>
            <person name="Nolan M."/>
            <person name="Ohm R.A."/>
            <person name="Tamas L."/>
            <person name="Grigoriev I.V."/>
            <person name="Spatafora J.W."/>
            <person name="Nagy L.G."/>
            <person name="Kovacs G.M."/>
        </authorList>
    </citation>
    <scope>NUCLEOTIDE SEQUENCE [LARGE SCALE GENOMIC DNA]</scope>
    <source>
        <strain evidence="1 2">DSE2036</strain>
    </source>
</reference>
<dbReference type="InterPro" id="IPR045851">
    <property type="entry name" value="AMP-bd_C_sf"/>
</dbReference>
<gene>
    <name evidence="1" type="ORF">DM02DRAFT_467717</name>
</gene>
<evidence type="ECO:0000313" key="2">
    <source>
        <dbReference type="Proteomes" id="UP000244855"/>
    </source>
</evidence>
<sequence length="83" mass="9225">DCLCVGQKQPADFRDEQVLLFLEMVSGKSLGNDPKASHQEVISSSMNPRHVPTKVFQVKNLPYTVNEKRIENLVQDIAAGKSV</sequence>
<organism evidence="1 2">
    <name type="scientific">Periconia macrospinosa</name>
    <dbReference type="NCBI Taxonomy" id="97972"/>
    <lineage>
        <taxon>Eukaryota</taxon>
        <taxon>Fungi</taxon>
        <taxon>Dikarya</taxon>
        <taxon>Ascomycota</taxon>
        <taxon>Pezizomycotina</taxon>
        <taxon>Dothideomycetes</taxon>
        <taxon>Pleosporomycetidae</taxon>
        <taxon>Pleosporales</taxon>
        <taxon>Massarineae</taxon>
        <taxon>Periconiaceae</taxon>
        <taxon>Periconia</taxon>
    </lineage>
</organism>
<accession>A0A2V1DBH3</accession>
<dbReference type="PANTHER" id="PTHR42921:SF1">
    <property type="entry name" value="ACETOACETYL-COA SYNTHETASE"/>
    <property type="match status" value="1"/>
</dbReference>
<keyword evidence="2" id="KW-1185">Reference proteome</keyword>
<dbReference type="Proteomes" id="UP000244855">
    <property type="component" value="Unassembled WGS sequence"/>
</dbReference>
<dbReference type="EMBL" id="KZ805496">
    <property type="protein sequence ID" value="PVH95460.1"/>
    <property type="molecule type" value="Genomic_DNA"/>
</dbReference>
<protein>
    <recommendedName>
        <fullName evidence="3">AMP-binding enzyme C-terminal domain-containing protein</fullName>
    </recommendedName>
</protein>
<proteinExistence type="predicted"/>
<dbReference type="AlphaFoldDB" id="A0A2V1DBH3"/>
<dbReference type="PANTHER" id="PTHR42921">
    <property type="entry name" value="ACETOACETYL-COA SYNTHETASE"/>
    <property type="match status" value="1"/>
</dbReference>